<name>A0ABU5D9X3_9BURK</name>
<keyword evidence="1" id="KW-0812">Transmembrane</keyword>
<protein>
    <recommendedName>
        <fullName evidence="4">DUF2909 domain-containing protein</fullName>
    </recommendedName>
</protein>
<organism evidence="2 3">
    <name type="scientific">Roseateles agri</name>
    <dbReference type="NCBI Taxonomy" id="3098619"/>
    <lineage>
        <taxon>Bacteria</taxon>
        <taxon>Pseudomonadati</taxon>
        <taxon>Pseudomonadota</taxon>
        <taxon>Betaproteobacteria</taxon>
        <taxon>Burkholderiales</taxon>
        <taxon>Sphaerotilaceae</taxon>
        <taxon>Roseateles</taxon>
    </lineage>
</organism>
<dbReference type="EMBL" id="JAXCLA010000001">
    <property type="protein sequence ID" value="MDY0743078.1"/>
    <property type="molecule type" value="Genomic_DNA"/>
</dbReference>
<evidence type="ECO:0008006" key="4">
    <source>
        <dbReference type="Google" id="ProtNLM"/>
    </source>
</evidence>
<evidence type="ECO:0000313" key="2">
    <source>
        <dbReference type="EMBL" id="MDY0743078.1"/>
    </source>
</evidence>
<keyword evidence="3" id="KW-1185">Reference proteome</keyword>
<keyword evidence="1" id="KW-1133">Transmembrane helix</keyword>
<keyword evidence="1" id="KW-0472">Membrane</keyword>
<dbReference type="RefSeq" id="WP_320420914.1">
    <property type="nucleotide sequence ID" value="NZ_JAXCLA010000001.1"/>
</dbReference>
<evidence type="ECO:0000256" key="1">
    <source>
        <dbReference type="SAM" id="Phobius"/>
    </source>
</evidence>
<dbReference type="Proteomes" id="UP001285263">
    <property type="component" value="Unassembled WGS sequence"/>
</dbReference>
<sequence length="60" mass="6834">MIFRLALALLVAAALVCFALYIGTRQQVWRQRGILVLRWTVMAGLAFFAILILERVVMIL</sequence>
<proteinExistence type="predicted"/>
<feature type="transmembrane region" description="Helical" evidence="1">
    <location>
        <begin position="35"/>
        <end position="53"/>
    </location>
</feature>
<reference evidence="2 3" key="1">
    <citation type="submission" date="2023-11" db="EMBL/GenBank/DDBJ databases">
        <title>Paucibacter sp. nov., isolated from fresh soil in Korea.</title>
        <authorList>
            <person name="Le N.T.T."/>
        </authorList>
    </citation>
    <scope>NUCLEOTIDE SEQUENCE [LARGE SCALE GENOMIC DNA]</scope>
    <source>
        <strain evidence="2 3">R3-3</strain>
    </source>
</reference>
<comment type="caution">
    <text evidence="2">The sequence shown here is derived from an EMBL/GenBank/DDBJ whole genome shotgun (WGS) entry which is preliminary data.</text>
</comment>
<accession>A0ABU5D9X3</accession>
<gene>
    <name evidence="2" type="ORF">SNE35_01105</name>
</gene>
<evidence type="ECO:0000313" key="3">
    <source>
        <dbReference type="Proteomes" id="UP001285263"/>
    </source>
</evidence>